<keyword evidence="6" id="KW-0812">Transmembrane</keyword>
<feature type="compositionally biased region" description="Low complexity" evidence="5">
    <location>
        <begin position="50"/>
        <end position="69"/>
    </location>
</feature>
<evidence type="ECO:0000256" key="1">
    <source>
        <dbReference type="ARBA" id="ARBA00022723"/>
    </source>
</evidence>
<dbReference type="FunFam" id="2.10.110.10:FF:000105">
    <property type="entry name" value="Similar to LIM domain-containing protein"/>
    <property type="match status" value="1"/>
</dbReference>
<name>A0A2I1CK38_ASPN1</name>
<dbReference type="VEuPathDB" id="FungiDB:P174DRAFT_499735"/>
<feature type="transmembrane region" description="Helical" evidence="6">
    <location>
        <begin position="816"/>
        <end position="843"/>
    </location>
</feature>
<dbReference type="OMA" id="QVYCERD"/>
<feature type="compositionally biased region" description="Basic and acidic residues" evidence="5">
    <location>
        <begin position="398"/>
        <end position="407"/>
    </location>
</feature>
<reference evidence="9" key="1">
    <citation type="journal article" date="2018" name="Proc. Natl. Acad. Sci. U.S.A.">
        <title>Linking secondary metabolites to gene clusters through genome sequencing of six diverse Aspergillus species.</title>
        <authorList>
            <person name="Kaerboelling I."/>
            <person name="Vesth T.C."/>
            <person name="Frisvad J.C."/>
            <person name="Nybo J.L."/>
            <person name="Theobald S."/>
            <person name="Kuo A."/>
            <person name="Bowyer P."/>
            <person name="Matsuda Y."/>
            <person name="Mondo S."/>
            <person name="Lyhne E.K."/>
            <person name="Kogle M.E."/>
            <person name="Clum A."/>
            <person name="Lipzen A."/>
            <person name="Salamov A."/>
            <person name="Ngan C.Y."/>
            <person name="Daum C."/>
            <person name="Chiniquy J."/>
            <person name="Barry K."/>
            <person name="LaButti K."/>
            <person name="Haridas S."/>
            <person name="Simmons B.A."/>
            <person name="Magnuson J.K."/>
            <person name="Mortensen U.H."/>
            <person name="Larsen T.O."/>
            <person name="Grigoriev I.V."/>
            <person name="Baker S.E."/>
            <person name="Andersen M.R."/>
        </authorList>
    </citation>
    <scope>NUCLEOTIDE SEQUENCE [LARGE SCALE GENOMIC DNA]</scope>
    <source>
        <strain evidence="9">IBT 16806</strain>
    </source>
</reference>
<dbReference type="OrthoDB" id="1112565at2759"/>
<dbReference type="GeneID" id="36538261"/>
<keyword evidence="6" id="KW-1133">Transmembrane helix</keyword>
<dbReference type="GO" id="GO:0030695">
    <property type="term" value="F:GTPase regulator activity"/>
    <property type="evidence" value="ECO:0007669"/>
    <property type="project" value="UniProtKB-ARBA"/>
</dbReference>
<feature type="compositionally biased region" description="Polar residues" evidence="5">
    <location>
        <begin position="285"/>
        <end position="296"/>
    </location>
</feature>
<dbReference type="CDD" id="cd08368">
    <property type="entry name" value="LIM"/>
    <property type="match status" value="1"/>
</dbReference>
<dbReference type="EMBL" id="MSZS01000001">
    <property type="protein sequence ID" value="PKX97989.1"/>
    <property type="molecule type" value="Genomic_DNA"/>
</dbReference>
<comment type="caution">
    <text evidence="8">The sequence shown here is derived from an EMBL/GenBank/DDBJ whole genome shotgun (WGS) entry which is preliminary data.</text>
</comment>
<feature type="compositionally biased region" description="Basic and acidic residues" evidence="5">
    <location>
        <begin position="88"/>
        <end position="99"/>
    </location>
</feature>
<dbReference type="RefSeq" id="XP_024686584.1">
    <property type="nucleotide sequence ID" value="XM_024830924.1"/>
</dbReference>
<organism evidence="8 9">
    <name type="scientific">Aspergillus novofumigatus (strain IBT 16806)</name>
    <dbReference type="NCBI Taxonomy" id="1392255"/>
    <lineage>
        <taxon>Eukaryota</taxon>
        <taxon>Fungi</taxon>
        <taxon>Dikarya</taxon>
        <taxon>Ascomycota</taxon>
        <taxon>Pezizomycotina</taxon>
        <taxon>Eurotiomycetes</taxon>
        <taxon>Eurotiomycetidae</taxon>
        <taxon>Eurotiales</taxon>
        <taxon>Aspergillaceae</taxon>
        <taxon>Aspergillus</taxon>
        <taxon>Aspergillus subgen. Fumigati</taxon>
    </lineage>
</organism>
<gene>
    <name evidence="8" type="ORF">P174DRAFT_499735</name>
</gene>
<feature type="domain" description="LIM zinc-binding" evidence="7">
    <location>
        <begin position="583"/>
        <end position="646"/>
    </location>
</feature>
<feature type="compositionally biased region" description="Basic and acidic residues" evidence="5">
    <location>
        <begin position="551"/>
        <end position="562"/>
    </location>
</feature>
<feature type="compositionally biased region" description="Low complexity" evidence="5">
    <location>
        <begin position="434"/>
        <end position="462"/>
    </location>
</feature>
<keyword evidence="6" id="KW-0472">Membrane</keyword>
<feature type="compositionally biased region" description="Pro residues" evidence="5">
    <location>
        <begin position="36"/>
        <end position="49"/>
    </location>
</feature>
<protein>
    <recommendedName>
        <fullName evidence="7">LIM zinc-binding domain-containing protein</fullName>
    </recommendedName>
</protein>
<feature type="compositionally biased region" description="Polar residues" evidence="5">
    <location>
        <begin position="513"/>
        <end position="527"/>
    </location>
</feature>
<feature type="compositionally biased region" description="Polar residues" evidence="5">
    <location>
        <begin position="156"/>
        <end position="165"/>
    </location>
</feature>
<keyword evidence="9" id="KW-1185">Reference proteome</keyword>
<evidence type="ECO:0000256" key="2">
    <source>
        <dbReference type="ARBA" id="ARBA00022833"/>
    </source>
</evidence>
<accession>A0A2I1CK38</accession>
<dbReference type="STRING" id="1392255.A0A2I1CK38"/>
<dbReference type="Proteomes" id="UP000234474">
    <property type="component" value="Unassembled WGS sequence"/>
</dbReference>
<keyword evidence="1 4" id="KW-0479">Metal-binding</keyword>
<evidence type="ECO:0000256" key="4">
    <source>
        <dbReference type="PROSITE-ProRule" id="PRU00125"/>
    </source>
</evidence>
<evidence type="ECO:0000256" key="6">
    <source>
        <dbReference type="SAM" id="Phobius"/>
    </source>
</evidence>
<dbReference type="InterPro" id="IPR017351">
    <property type="entry name" value="PINCH-1-4-like"/>
</dbReference>
<feature type="transmembrane region" description="Helical" evidence="6">
    <location>
        <begin position="864"/>
        <end position="882"/>
    </location>
</feature>
<dbReference type="SMART" id="SM00132">
    <property type="entry name" value="LIM"/>
    <property type="match status" value="2"/>
</dbReference>
<keyword evidence="3 4" id="KW-0440">LIM domain</keyword>
<feature type="compositionally biased region" description="Polar residues" evidence="5">
    <location>
        <begin position="241"/>
        <end position="271"/>
    </location>
</feature>
<evidence type="ECO:0000256" key="3">
    <source>
        <dbReference type="ARBA" id="ARBA00023038"/>
    </source>
</evidence>
<proteinExistence type="predicted"/>
<evidence type="ECO:0000313" key="9">
    <source>
        <dbReference type="Proteomes" id="UP000234474"/>
    </source>
</evidence>
<evidence type="ECO:0000313" key="8">
    <source>
        <dbReference type="EMBL" id="PKX97989.1"/>
    </source>
</evidence>
<evidence type="ECO:0000256" key="5">
    <source>
        <dbReference type="SAM" id="MobiDB-lite"/>
    </source>
</evidence>
<dbReference type="GO" id="GO:0046872">
    <property type="term" value="F:metal ion binding"/>
    <property type="evidence" value="ECO:0007669"/>
    <property type="project" value="UniProtKB-KW"/>
</dbReference>
<keyword evidence="2 4" id="KW-0862">Zinc</keyword>
<feature type="compositionally biased region" description="Low complexity" evidence="5">
    <location>
        <begin position="226"/>
        <end position="240"/>
    </location>
</feature>
<dbReference type="CDD" id="cd09397">
    <property type="entry name" value="LIM1_UF1"/>
    <property type="match status" value="1"/>
</dbReference>
<feature type="compositionally biased region" description="Polar residues" evidence="5">
    <location>
        <begin position="328"/>
        <end position="341"/>
    </location>
</feature>
<dbReference type="PANTHER" id="PTHR24210:SF14">
    <property type="entry name" value="LIM ZINC-BINDING DOMAIN-CONTAINING PROTEIN"/>
    <property type="match status" value="1"/>
</dbReference>
<dbReference type="FunFam" id="2.10.110.10:FF:000119">
    <property type="entry name" value="LIM domain protein"/>
    <property type="match status" value="1"/>
</dbReference>
<feature type="compositionally biased region" description="Polar residues" evidence="5">
    <location>
        <begin position="100"/>
        <end position="121"/>
    </location>
</feature>
<dbReference type="PANTHER" id="PTHR24210">
    <property type="entry name" value="LIM DOMAIN-CONTAINING PROTEIN"/>
    <property type="match status" value="1"/>
</dbReference>
<evidence type="ECO:0000259" key="7">
    <source>
        <dbReference type="PROSITE" id="PS50023"/>
    </source>
</evidence>
<dbReference type="Pfam" id="PF00412">
    <property type="entry name" value="LIM"/>
    <property type="match status" value="2"/>
</dbReference>
<dbReference type="SUPFAM" id="SSF57716">
    <property type="entry name" value="Glucocorticoid receptor-like (DNA-binding domain)"/>
    <property type="match status" value="1"/>
</dbReference>
<sequence>MAGLMDGALLPTIKCSNCGMRVEISQMGDHVCKPAPASPSPPPPSPPPKSDSATASTHLRNPSGPRLGRPGPPPRIDPSLANRSYLHPNEDLSKSEKDSLTPSPLSVSTGQRSPYLQQRSRISPLLDEPDSPDVIKPVGNLPAFPLPRSMSKKRNASLSLLQIAQTAPPVPSPQFAHAMDREASLPPQSARMSGYERGRSPPPLTKQHDAPRAQAISHRHGDSIDSRSSYGTSAGSSRYGENNSKRSTAMSSRRPSFGSIAQESHQFTEEASSGRAHHLEPLIEHSSSAEQSAGTENQKHDGKGGSFSGFDFGVATAEKSFPDPLRVSSHTNSDRLSSTRGSAELFFRSPSQSSFGLPADWLDPNEARSSSASSANVSYKAFRPSVSDIEPPSVSQSEPKDVPRKGTDSSSESNTSVSKFARALGLDFPDHATENSTSSSSESSPSETRSGTSISSLPSEASLSRRKPSETSRLGVVKEQQASGNRQPVLPETEQTESPVDLEPPRIPASLLSPDSPTDPAINQGSLSLVVDKAPSLPPQPREPRIPLVRQESHDPRNEPPERPTITRSATEPPVRPPPRPKGRCRGCGEAILGKSVSSKDGRLTGRYHRECFVCCHCRSPFETADFYVLNDHPYCAQHYHELNGSLCSACNKGIEGQYLETNERSGPGPADHKKFHPDCLTCRTCGIPVKGEYFEWNGLVYCERDARRAAASMSPNRMRRPTLPSSPLAARPPNYPRCLLGIPAALALALVMDLASARVLVLALVVLPGCWMYRVGLPSGRPTIPGEADDPVNDDMISIILFNCPDELVAALIELFALFVVYIFGFISLVLHLVWTAIYPCFDLNSLHFLFIRYISPLSLQKVCSCLLVHTWCTILGIAVGHVNRTLMINVKSIYSLLSRFSSLYRNFRRKSHPNMTTRSDTAHA</sequence>
<feature type="domain" description="LIM zinc-binding" evidence="7">
    <location>
        <begin position="647"/>
        <end position="713"/>
    </location>
</feature>
<feature type="region of interest" description="Disordered" evidence="5">
    <location>
        <begin position="29"/>
        <end position="584"/>
    </location>
</feature>
<feature type="compositionally biased region" description="Low complexity" evidence="5">
    <location>
        <begin position="409"/>
        <end position="418"/>
    </location>
</feature>
<dbReference type="AlphaFoldDB" id="A0A2I1CK38"/>
<dbReference type="Gene3D" id="2.10.110.10">
    <property type="entry name" value="Cysteine Rich Protein"/>
    <property type="match status" value="2"/>
</dbReference>
<dbReference type="PROSITE" id="PS50023">
    <property type="entry name" value="LIM_DOMAIN_2"/>
    <property type="match status" value="2"/>
</dbReference>
<dbReference type="InterPro" id="IPR001781">
    <property type="entry name" value="Znf_LIM"/>
</dbReference>